<evidence type="ECO:0000256" key="1">
    <source>
        <dbReference type="SAM" id="MobiDB-lite"/>
    </source>
</evidence>
<dbReference type="Proteomes" id="UP001190700">
    <property type="component" value="Unassembled WGS sequence"/>
</dbReference>
<dbReference type="EMBL" id="LGRX02008507">
    <property type="protein sequence ID" value="KAK3273367.1"/>
    <property type="molecule type" value="Genomic_DNA"/>
</dbReference>
<reference evidence="2 3" key="1">
    <citation type="journal article" date="2015" name="Genome Biol. Evol.">
        <title>Comparative Genomics of a Bacterivorous Green Alga Reveals Evolutionary Causalities and Consequences of Phago-Mixotrophic Mode of Nutrition.</title>
        <authorList>
            <person name="Burns J.A."/>
            <person name="Paasch A."/>
            <person name="Narechania A."/>
            <person name="Kim E."/>
        </authorList>
    </citation>
    <scope>NUCLEOTIDE SEQUENCE [LARGE SCALE GENOMIC DNA]</scope>
    <source>
        <strain evidence="2 3">PLY_AMNH</strain>
    </source>
</reference>
<organism evidence="2 3">
    <name type="scientific">Cymbomonas tetramitiformis</name>
    <dbReference type="NCBI Taxonomy" id="36881"/>
    <lineage>
        <taxon>Eukaryota</taxon>
        <taxon>Viridiplantae</taxon>
        <taxon>Chlorophyta</taxon>
        <taxon>Pyramimonadophyceae</taxon>
        <taxon>Pyramimonadales</taxon>
        <taxon>Pyramimonadaceae</taxon>
        <taxon>Cymbomonas</taxon>
    </lineage>
</organism>
<feature type="region of interest" description="Disordered" evidence="1">
    <location>
        <begin position="146"/>
        <end position="195"/>
    </location>
</feature>
<protein>
    <submittedName>
        <fullName evidence="2">Uncharacterized protein</fullName>
    </submittedName>
</protein>
<proteinExistence type="predicted"/>
<accession>A0AAE0G856</accession>
<evidence type="ECO:0000313" key="2">
    <source>
        <dbReference type="EMBL" id="KAK3273367.1"/>
    </source>
</evidence>
<sequence>MPQTHFLLLGMLPRADDLFDLGTNNAPTNASAQFPHSKFYSPILTVNSLMQLMVAERAGNFLRASPVHFVVCPSTWRVLLLLANAFAAPLLDCFKHFLTKNMMGAELEIDQTLLPDMVHLSGKGYLVWQQCVQDVLAYISREAGREKMDEPTEKQRDRPFKLYHTGQEQKRAEEEKTAYHTLKKRGKKSKSKKRG</sequence>
<feature type="compositionally biased region" description="Basic and acidic residues" evidence="1">
    <location>
        <begin position="146"/>
        <end position="160"/>
    </location>
</feature>
<name>A0AAE0G856_9CHLO</name>
<dbReference type="InterPro" id="IPR036514">
    <property type="entry name" value="SGNH_hydro_sf"/>
</dbReference>
<dbReference type="Gene3D" id="3.40.50.1110">
    <property type="entry name" value="SGNH hydrolase"/>
    <property type="match status" value="1"/>
</dbReference>
<keyword evidence="3" id="KW-1185">Reference proteome</keyword>
<dbReference type="SUPFAM" id="SSF52266">
    <property type="entry name" value="SGNH hydrolase"/>
    <property type="match status" value="1"/>
</dbReference>
<dbReference type="AlphaFoldDB" id="A0AAE0G856"/>
<feature type="compositionally biased region" description="Basic and acidic residues" evidence="1">
    <location>
        <begin position="167"/>
        <end position="178"/>
    </location>
</feature>
<comment type="caution">
    <text evidence="2">The sequence shown here is derived from an EMBL/GenBank/DDBJ whole genome shotgun (WGS) entry which is preliminary data.</text>
</comment>
<gene>
    <name evidence="2" type="ORF">CYMTET_18390</name>
</gene>
<evidence type="ECO:0000313" key="3">
    <source>
        <dbReference type="Proteomes" id="UP001190700"/>
    </source>
</evidence>
<feature type="compositionally biased region" description="Basic residues" evidence="1">
    <location>
        <begin position="181"/>
        <end position="195"/>
    </location>
</feature>